<dbReference type="RefSeq" id="WP_170127394.1">
    <property type="nucleotide sequence ID" value="NZ_PVZF01000011.1"/>
</dbReference>
<keyword evidence="2" id="KW-1185">Reference proteome</keyword>
<evidence type="ECO:0000313" key="1">
    <source>
        <dbReference type="EMBL" id="PRY12228.1"/>
    </source>
</evidence>
<dbReference type="EMBL" id="PVZF01000011">
    <property type="protein sequence ID" value="PRY12228.1"/>
    <property type="molecule type" value="Genomic_DNA"/>
</dbReference>
<proteinExistence type="predicted"/>
<dbReference type="Pfam" id="PF04978">
    <property type="entry name" value="MST"/>
    <property type="match status" value="1"/>
</dbReference>
<dbReference type="AlphaFoldDB" id="A0A2T0QZV2"/>
<accession>A0A2T0QZV2</accession>
<name>A0A2T0QZV2_9ACTN</name>
<sequence>MPFAGEPPADSTDTFALAVDYLDWYGEVLLRRLDGLSPHQQTTPAVPSGWSALGLVKHSASVRRYWVRHVFAGEDVDFSWPGTAEQEWQITTDDTPARIRDYYRTEHEHSLCVLRRTAPDVVSARGYGDTDVRPTLAWVALHLLQESARHSGHLDISRELTDGSTHLDP</sequence>
<dbReference type="InterPro" id="IPR034660">
    <property type="entry name" value="DinB/YfiT-like"/>
</dbReference>
<gene>
    <name evidence="1" type="ORF">CLV37_111185</name>
</gene>
<dbReference type="Gene3D" id="1.20.120.450">
    <property type="entry name" value="dinb family like domain"/>
    <property type="match status" value="1"/>
</dbReference>
<evidence type="ECO:0000313" key="2">
    <source>
        <dbReference type="Proteomes" id="UP000238083"/>
    </source>
</evidence>
<dbReference type="SUPFAM" id="SSF109854">
    <property type="entry name" value="DinB/YfiT-like putative metalloenzymes"/>
    <property type="match status" value="1"/>
</dbReference>
<dbReference type="Proteomes" id="UP000238083">
    <property type="component" value="Unassembled WGS sequence"/>
</dbReference>
<organism evidence="1 2">
    <name type="scientific">Kineococcus rhizosphaerae</name>
    <dbReference type="NCBI Taxonomy" id="559628"/>
    <lineage>
        <taxon>Bacteria</taxon>
        <taxon>Bacillati</taxon>
        <taxon>Actinomycetota</taxon>
        <taxon>Actinomycetes</taxon>
        <taxon>Kineosporiales</taxon>
        <taxon>Kineosporiaceae</taxon>
        <taxon>Kineococcus</taxon>
    </lineage>
</organism>
<comment type="caution">
    <text evidence="1">The sequence shown here is derived from an EMBL/GenBank/DDBJ whole genome shotgun (WGS) entry which is preliminary data.</text>
</comment>
<reference evidence="1 2" key="1">
    <citation type="submission" date="2018-03" db="EMBL/GenBank/DDBJ databases">
        <title>Genomic Encyclopedia of Archaeal and Bacterial Type Strains, Phase II (KMG-II): from individual species to whole genera.</title>
        <authorList>
            <person name="Goeker M."/>
        </authorList>
    </citation>
    <scope>NUCLEOTIDE SEQUENCE [LARGE SCALE GENOMIC DNA]</scope>
    <source>
        <strain evidence="1 2">DSM 19711</strain>
    </source>
</reference>
<protein>
    <submittedName>
        <fullName evidence="1">Uncharacterized protein DUF664</fullName>
    </submittedName>
</protein>
<dbReference type="InterPro" id="IPR007061">
    <property type="entry name" value="MST-like"/>
</dbReference>